<dbReference type="AlphaFoldDB" id="A0AAW2GZX5"/>
<name>A0AAW2GZX5_9HYME</name>
<protein>
    <submittedName>
        <fullName evidence="1">Uncharacterized protein</fullName>
    </submittedName>
</protein>
<proteinExistence type="predicted"/>
<keyword evidence="2" id="KW-1185">Reference proteome</keyword>
<evidence type="ECO:0000313" key="1">
    <source>
        <dbReference type="EMBL" id="KAL0132862.1"/>
    </source>
</evidence>
<accession>A0AAW2GZX5</accession>
<dbReference type="EMBL" id="JADYXP020000001">
    <property type="protein sequence ID" value="KAL0132862.1"/>
    <property type="molecule type" value="Genomic_DNA"/>
</dbReference>
<dbReference type="Proteomes" id="UP001430953">
    <property type="component" value="Unassembled WGS sequence"/>
</dbReference>
<gene>
    <name evidence="1" type="ORF">PUN28_000522</name>
</gene>
<comment type="caution">
    <text evidence="1">The sequence shown here is derived from an EMBL/GenBank/DDBJ whole genome shotgun (WGS) entry which is preliminary data.</text>
</comment>
<evidence type="ECO:0000313" key="2">
    <source>
        <dbReference type="Proteomes" id="UP001430953"/>
    </source>
</evidence>
<sequence>MCYETHRKRTTLYCTLL</sequence>
<organism evidence="1 2">
    <name type="scientific">Cardiocondyla obscurior</name>
    <dbReference type="NCBI Taxonomy" id="286306"/>
    <lineage>
        <taxon>Eukaryota</taxon>
        <taxon>Metazoa</taxon>
        <taxon>Ecdysozoa</taxon>
        <taxon>Arthropoda</taxon>
        <taxon>Hexapoda</taxon>
        <taxon>Insecta</taxon>
        <taxon>Pterygota</taxon>
        <taxon>Neoptera</taxon>
        <taxon>Endopterygota</taxon>
        <taxon>Hymenoptera</taxon>
        <taxon>Apocrita</taxon>
        <taxon>Aculeata</taxon>
        <taxon>Formicoidea</taxon>
        <taxon>Formicidae</taxon>
        <taxon>Myrmicinae</taxon>
        <taxon>Cardiocondyla</taxon>
    </lineage>
</organism>
<reference evidence="1 2" key="1">
    <citation type="submission" date="2023-03" db="EMBL/GenBank/DDBJ databases">
        <title>High recombination rates correlate with genetic variation in Cardiocondyla obscurior ants.</title>
        <authorList>
            <person name="Errbii M."/>
        </authorList>
    </citation>
    <scope>NUCLEOTIDE SEQUENCE [LARGE SCALE GENOMIC DNA]</scope>
    <source>
        <strain evidence="1">Alpha-2009</strain>
        <tissue evidence="1">Whole body</tissue>
    </source>
</reference>